<dbReference type="SUPFAM" id="SSF56935">
    <property type="entry name" value="Porins"/>
    <property type="match status" value="1"/>
</dbReference>
<dbReference type="InterPro" id="IPR037066">
    <property type="entry name" value="Plug_dom_sf"/>
</dbReference>
<keyword evidence="13" id="KW-1185">Reference proteome</keyword>
<dbReference type="NCBIfam" id="TIGR04056">
    <property type="entry name" value="OMP_RagA_SusC"/>
    <property type="match status" value="1"/>
</dbReference>
<dbReference type="InterPro" id="IPR000531">
    <property type="entry name" value="Beta-barrel_TonB"/>
</dbReference>
<dbReference type="OrthoDB" id="9768177at2"/>
<keyword evidence="4 8" id="KW-0812">Transmembrane</keyword>
<comment type="similarity">
    <text evidence="8 9">Belongs to the TonB-dependent receptor family.</text>
</comment>
<keyword evidence="7 8" id="KW-0998">Cell outer membrane</keyword>
<accession>A0A1T5EE18</accession>
<feature type="domain" description="TonB-dependent receptor plug" evidence="11">
    <location>
        <begin position="236"/>
        <end position="341"/>
    </location>
</feature>
<dbReference type="Gene3D" id="3.55.50.30">
    <property type="match status" value="1"/>
</dbReference>
<keyword evidence="5 9" id="KW-0798">TonB box</keyword>
<gene>
    <name evidence="12" type="ORF">SAMN05660293_02368</name>
</gene>
<dbReference type="Pfam" id="PF07715">
    <property type="entry name" value="Plug"/>
    <property type="match status" value="1"/>
</dbReference>
<dbReference type="PROSITE" id="PS52016">
    <property type="entry name" value="TONB_DEPENDENT_REC_3"/>
    <property type="match status" value="1"/>
</dbReference>
<evidence type="ECO:0000256" key="3">
    <source>
        <dbReference type="ARBA" id="ARBA00022452"/>
    </source>
</evidence>
<dbReference type="SUPFAM" id="SSF49464">
    <property type="entry name" value="Carboxypeptidase regulatory domain-like"/>
    <property type="match status" value="1"/>
</dbReference>
<evidence type="ECO:0000256" key="9">
    <source>
        <dbReference type="RuleBase" id="RU003357"/>
    </source>
</evidence>
<evidence type="ECO:0000256" key="5">
    <source>
        <dbReference type="ARBA" id="ARBA00023077"/>
    </source>
</evidence>
<dbReference type="AlphaFoldDB" id="A0A1T5EE18"/>
<dbReference type="InterPro" id="IPR036942">
    <property type="entry name" value="Beta-barrel_TonB_sf"/>
</dbReference>
<protein>
    <submittedName>
        <fullName evidence="12">TonB-linked outer membrane protein, SusC/RagA family</fullName>
    </submittedName>
</protein>
<dbReference type="InterPro" id="IPR023996">
    <property type="entry name" value="TonB-dep_OMP_SusC/RagA"/>
</dbReference>
<dbReference type="Proteomes" id="UP000190897">
    <property type="component" value="Unassembled WGS sequence"/>
</dbReference>
<dbReference type="InterPro" id="IPR012910">
    <property type="entry name" value="Plug_dom"/>
</dbReference>
<comment type="subcellular location">
    <subcellularLocation>
        <location evidence="1 8">Cell outer membrane</location>
        <topology evidence="1 8">Multi-pass membrane protein</topology>
    </subcellularLocation>
</comment>
<evidence type="ECO:0000256" key="1">
    <source>
        <dbReference type="ARBA" id="ARBA00004571"/>
    </source>
</evidence>
<name>A0A1T5EE18_9BACT</name>
<proteinExistence type="inferred from homology"/>
<keyword evidence="2 8" id="KW-0813">Transport</keyword>
<feature type="domain" description="TonB-dependent receptor-like beta-barrel" evidence="10">
    <location>
        <begin position="544"/>
        <end position="1157"/>
    </location>
</feature>
<dbReference type="STRING" id="651661.SAMN05660293_02368"/>
<evidence type="ECO:0000256" key="7">
    <source>
        <dbReference type="ARBA" id="ARBA00023237"/>
    </source>
</evidence>
<sequence length="1204" mass="132367">MKKNSIPLKFLVTVIKVTCIPFLVSLIFTGLSFANDGLAQELLNREVSIQANQQELKSVLASIEKSAKVKFSYVPSLIRNQKVTLNANNQTLSMVLKELLVPLQIRFSVSGEYIILNKKQEDRPDATKEQGMLIPLPYLHPVDITIKGQVLASDSKEPLPGVSVVVKGTQQGAITGGDGSYTLVVPDERSVLVFSFVGYVSQEIQVANRSAVNVTLEADIKALSEVVVTGYTTQSRRDITGSVSVIDADKLLSVPATNLAQQLQGRAAGVTVGTDNTPGGGVAVRVRGYGTLGNNDPLYVIDGVPTKGSLNTINQNDIESIQILKDASSASIYGSRAANGVVIITTKRGKNGVPKFTFDAYYGVQRLAKTMDLLNTAEYGQYLWQSKKNANVVNPTTGNPEHAQFGRGAEPVIPDYIIPDGASASDPRVNPANYSFDRYTDPNFGKTKFSITKANKEGTDWMNEVFDPAPIQNYQLGVSGGSEKSRYAFSTNYFNQQGILIHNGYKRYSVRANTEFTIKKRIRIGENLQVAYGQRQGNYGNNSETSQVSNTYRAQPIIPVYDIGGNFAGTLGSNLGNANNPVGQLVRNKNNGYKDLRIFGNSYAEVDILKNLTAKTSFGIDATVSAGTYFTPVEIELAHGTNVNSLSENRSYSYAWTWTNSLTYDKTFGDHHLNVFAGLESIDSYGNFVNAYRQGFFSNAEDLRYIDAGNPSTSTNSGYASSSWSLFSYFGRIDYAFQDKYLLQGTVRRDASSRFQAASRYATFPAASVGWRLSKEAFLSNVSFITDLKLRAGWGQTGNQEIGDFNAYSTYQSNPNSSGYGIGGAPIGYVQGFDLARFGNPNAKWETTTTVNVGLDANLFKGKFDLSLDVFDRQTRDLLYTKAYDPRLGDASIPAQNIASLQNRGVDLGLNYNDAVMDGQLTYSIGVNFSTYRNKILALDPQNPNDFLPGFSLRTPAVTRSIAGRPISSFYGYIIDGILQNEEQVAAHAKFPGYYDSNIYINGKRTQGVGKFDYRDINNDGIINASDQTYIGSPHPDFTYGINANVAYKGFDLTIFAQGVQGNDIFNHVRYWTDFEVFQGNRTKRMLYESWRPDNPDAKLPILDANDAQSGEPSTYFVENGSYLRFKNIQLGYTLPKSLLNKIGTDHLKVYVQAQNLFTFTKYTGLDPEVNLRNFNSGSDRQIGVDEGVYPTPKSIIVGLSLGF</sequence>
<dbReference type="GO" id="GO:0009279">
    <property type="term" value="C:cell outer membrane"/>
    <property type="evidence" value="ECO:0007669"/>
    <property type="project" value="UniProtKB-SubCell"/>
</dbReference>
<evidence type="ECO:0000256" key="6">
    <source>
        <dbReference type="ARBA" id="ARBA00023136"/>
    </source>
</evidence>
<dbReference type="Gene3D" id="2.40.170.20">
    <property type="entry name" value="TonB-dependent receptor, beta-barrel domain"/>
    <property type="match status" value="1"/>
</dbReference>
<evidence type="ECO:0000313" key="12">
    <source>
        <dbReference type="EMBL" id="SKB82173.1"/>
    </source>
</evidence>
<dbReference type="InterPro" id="IPR023997">
    <property type="entry name" value="TonB-dep_OMP_SusC/RagA_CS"/>
</dbReference>
<evidence type="ECO:0000256" key="8">
    <source>
        <dbReference type="PROSITE-ProRule" id="PRU01360"/>
    </source>
</evidence>
<keyword evidence="3 8" id="KW-1134">Transmembrane beta strand</keyword>
<dbReference type="EMBL" id="FUZA01000002">
    <property type="protein sequence ID" value="SKB82173.1"/>
    <property type="molecule type" value="Genomic_DNA"/>
</dbReference>
<evidence type="ECO:0000313" key="13">
    <source>
        <dbReference type="Proteomes" id="UP000190897"/>
    </source>
</evidence>
<dbReference type="Gene3D" id="2.170.130.10">
    <property type="entry name" value="TonB-dependent receptor, plug domain"/>
    <property type="match status" value="1"/>
</dbReference>
<reference evidence="13" key="1">
    <citation type="submission" date="2017-02" db="EMBL/GenBank/DDBJ databases">
        <authorList>
            <person name="Varghese N."/>
            <person name="Submissions S."/>
        </authorList>
    </citation>
    <scope>NUCLEOTIDE SEQUENCE [LARGE SCALE GENOMIC DNA]</scope>
    <source>
        <strain evidence="13">DSM 22270</strain>
    </source>
</reference>
<dbReference type="Pfam" id="PF13715">
    <property type="entry name" value="CarbopepD_reg_2"/>
    <property type="match status" value="1"/>
</dbReference>
<dbReference type="Gene3D" id="2.60.40.1120">
    <property type="entry name" value="Carboxypeptidase-like, regulatory domain"/>
    <property type="match status" value="1"/>
</dbReference>
<dbReference type="Pfam" id="PF00593">
    <property type="entry name" value="TonB_dep_Rec_b-barrel"/>
    <property type="match status" value="1"/>
</dbReference>
<evidence type="ECO:0000256" key="4">
    <source>
        <dbReference type="ARBA" id="ARBA00022692"/>
    </source>
</evidence>
<dbReference type="RefSeq" id="WP_082214853.1">
    <property type="nucleotide sequence ID" value="NZ_FUZA01000002.1"/>
</dbReference>
<keyword evidence="6 8" id="KW-0472">Membrane</keyword>
<evidence type="ECO:0000259" key="11">
    <source>
        <dbReference type="Pfam" id="PF07715"/>
    </source>
</evidence>
<dbReference type="InterPro" id="IPR039426">
    <property type="entry name" value="TonB-dep_rcpt-like"/>
</dbReference>
<organism evidence="12 13">
    <name type="scientific">Dyadobacter psychrophilus</name>
    <dbReference type="NCBI Taxonomy" id="651661"/>
    <lineage>
        <taxon>Bacteria</taxon>
        <taxon>Pseudomonadati</taxon>
        <taxon>Bacteroidota</taxon>
        <taxon>Cytophagia</taxon>
        <taxon>Cytophagales</taxon>
        <taxon>Spirosomataceae</taxon>
        <taxon>Dyadobacter</taxon>
    </lineage>
</organism>
<dbReference type="NCBIfam" id="TIGR04057">
    <property type="entry name" value="SusC_RagA_signa"/>
    <property type="match status" value="1"/>
</dbReference>
<evidence type="ECO:0000259" key="10">
    <source>
        <dbReference type="Pfam" id="PF00593"/>
    </source>
</evidence>
<dbReference type="InterPro" id="IPR008969">
    <property type="entry name" value="CarboxyPept-like_regulatory"/>
</dbReference>
<evidence type="ECO:0000256" key="2">
    <source>
        <dbReference type="ARBA" id="ARBA00022448"/>
    </source>
</evidence>